<name>A0A521D079_9BACT</name>
<dbReference type="Proteomes" id="UP000317593">
    <property type="component" value="Unassembled WGS sequence"/>
</dbReference>
<dbReference type="Gene3D" id="3.40.1480.10">
    <property type="entry name" value="MOFRL domain"/>
    <property type="match status" value="1"/>
</dbReference>
<evidence type="ECO:0000259" key="1">
    <source>
        <dbReference type="Pfam" id="PF05161"/>
    </source>
</evidence>
<gene>
    <name evidence="3" type="ORF">SAMN06265218_10859</name>
</gene>
<dbReference type="GO" id="GO:0005737">
    <property type="term" value="C:cytoplasm"/>
    <property type="evidence" value="ECO:0007669"/>
    <property type="project" value="TreeGrafter"/>
</dbReference>
<dbReference type="AlphaFoldDB" id="A0A521D079"/>
<sequence>MAKCQDLVDLFKETLKATSPGQAIADAVTMRDGELLVNESAWDLHGRPVCVLAVGKASVPMYQSLDEILGQKITQSLVITPDKEALSACGAGEVLVGAHPVPDERSLRAGRRAARFMEEVPREALVITLISGGTSSLMCWPEEGISISELSRTYELLNKSGAAIREINTVRRHCSRIKGGQLLRYMPGEATLIDLLISDVPGDDPAIIGSGPTTPDHSTFQDAYHILLEYELWEDLPAPVRSHIERGLDGVDPDVVQPGEDPVGNHVQHVISSARLFARRAADISRSKGIRASVVEEPYNADVEAVAAWIMEQVFAGEHEKERPQLFLFYGESTVKVTGSGKGGRNQELALRGAQKIAGEEGICWLSAGTDGIDGPTDAAGALVDGRLIERAVKQGLDPADYLDDNDAYHFHEHMGTLVKTGPTGNNLMDVVFVAVNFEA</sequence>
<evidence type="ECO:0000259" key="2">
    <source>
        <dbReference type="Pfam" id="PF13660"/>
    </source>
</evidence>
<protein>
    <submittedName>
        <fullName evidence="3">Glycerate 2-kinase</fullName>
    </submittedName>
</protein>
<evidence type="ECO:0000313" key="4">
    <source>
        <dbReference type="Proteomes" id="UP000317593"/>
    </source>
</evidence>
<dbReference type="InterPro" id="IPR037035">
    <property type="entry name" value="GK-like_C_sf"/>
</dbReference>
<dbReference type="RefSeq" id="WP_142714486.1">
    <property type="nucleotide sequence ID" value="NZ_FXTH01000008.1"/>
</dbReference>
<dbReference type="SUPFAM" id="SSF82544">
    <property type="entry name" value="GckA/TtuD-like"/>
    <property type="match status" value="1"/>
</dbReference>
<feature type="domain" description="MOFRL" evidence="1">
    <location>
        <begin position="327"/>
        <end position="430"/>
    </location>
</feature>
<dbReference type="InterPro" id="IPR007835">
    <property type="entry name" value="MOFRL"/>
</dbReference>
<dbReference type="InterPro" id="IPR025286">
    <property type="entry name" value="MOFRL_assoc_dom"/>
</dbReference>
<dbReference type="InterPro" id="IPR039760">
    <property type="entry name" value="MOFRL_protein"/>
</dbReference>
<dbReference type="GO" id="GO:0008887">
    <property type="term" value="F:glycerate kinase activity"/>
    <property type="evidence" value="ECO:0007669"/>
    <property type="project" value="InterPro"/>
</dbReference>
<dbReference type="Pfam" id="PF05161">
    <property type="entry name" value="MOFRL"/>
    <property type="match status" value="1"/>
</dbReference>
<dbReference type="EMBL" id="FXTH01000008">
    <property type="protein sequence ID" value="SMO65093.1"/>
    <property type="molecule type" value="Genomic_DNA"/>
</dbReference>
<dbReference type="PANTHER" id="PTHR12227:SF0">
    <property type="entry name" value="GLYCERATE KINASE"/>
    <property type="match status" value="1"/>
</dbReference>
<dbReference type="Gene3D" id="3.40.50.10180">
    <property type="entry name" value="Glycerate kinase, MOFRL-like N-terminal domain"/>
    <property type="match status" value="1"/>
</dbReference>
<keyword evidence="3" id="KW-0808">Transferase</keyword>
<dbReference type="OrthoDB" id="9766552at2"/>
<accession>A0A521D079</accession>
<keyword evidence="4" id="KW-1185">Reference proteome</keyword>
<evidence type="ECO:0000313" key="3">
    <source>
        <dbReference type="EMBL" id="SMO65093.1"/>
    </source>
</evidence>
<proteinExistence type="predicted"/>
<keyword evidence="3" id="KW-0418">Kinase</keyword>
<reference evidence="3 4" key="1">
    <citation type="submission" date="2017-05" db="EMBL/GenBank/DDBJ databases">
        <authorList>
            <person name="Varghese N."/>
            <person name="Submissions S."/>
        </authorList>
    </citation>
    <scope>NUCLEOTIDE SEQUENCE [LARGE SCALE GENOMIC DNA]</scope>
    <source>
        <strain evidence="3 4">DSM 21194</strain>
    </source>
</reference>
<dbReference type="InterPro" id="IPR038614">
    <property type="entry name" value="GK_N_sf"/>
</dbReference>
<dbReference type="PANTHER" id="PTHR12227">
    <property type="entry name" value="GLYCERATE KINASE"/>
    <property type="match status" value="1"/>
</dbReference>
<feature type="domain" description="MOFRL-associated" evidence="2">
    <location>
        <begin position="7"/>
        <end position="245"/>
    </location>
</feature>
<dbReference type="Pfam" id="PF13660">
    <property type="entry name" value="DUF4147"/>
    <property type="match status" value="1"/>
</dbReference>
<organism evidence="3 4">
    <name type="scientific">Fodinibius sediminis</name>
    <dbReference type="NCBI Taxonomy" id="1214077"/>
    <lineage>
        <taxon>Bacteria</taxon>
        <taxon>Pseudomonadati</taxon>
        <taxon>Balneolota</taxon>
        <taxon>Balneolia</taxon>
        <taxon>Balneolales</taxon>
        <taxon>Balneolaceae</taxon>
        <taxon>Fodinibius</taxon>
    </lineage>
</organism>